<organism evidence="2 3">
    <name type="scientific">Oryza sativa subsp. japonica</name>
    <name type="common">Rice</name>
    <dbReference type="NCBI Taxonomy" id="39947"/>
    <lineage>
        <taxon>Eukaryota</taxon>
        <taxon>Viridiplantae</taxon>
        <taxon>Streptophyta</taxon>
        <taxon>Embryophyta</taxon>
        <taxon>Tracheophyta</taxon>
        <taxon>Spermatophyta</taxon>
        <taxon>Magnoliopsida</taxon>
        <taxon>Liliopsida</taxon>
        <taxon>Poales</taxon>
        <taxon>Poaceae</taxon>
        <taxon>BOP clade</taxon>
        <taxon>Oryzoideae</taxon>
        <taxon>Oryzeae</taxon>
        <taxon>Oryzinae</taxon>
        <taxon>Oryza</taxon>
        <taxon>Oryza sativa</taxon>
    </lineage>
</organism>
<evidence type="ECO:0000313" key="3">
    <source>
        <dbReference type="Proteomes" id="UP000059680"/>
    </source>
</evidence>
<feature type="compositionally biased region" description="Basic and acidic residues" evidence="1">
    <location>
        <begin position="369"/>
        <end position="380"/>
    </location>
</feature>
<sequence length="465" mass="50178">LGVGHLDAAVAGGGGAAGLVLVPPGGDEVYEEVGEADAGEEPVELVELALVEVVGEPGVAVAGELVDGGDERRADEEPQRERAQEQPRAHRLHPLGALAEEEVELADVGERLAGADEQELRDQPEHGHGHGLAAADARVPRHAEPPHLRQRGAHHGDDGQHQPDADALERGEPVRVAGGAPRHGHDEAVVDGHGEEDGADEEDGEGARRDLEGGADVAVHGGRLGHGEGGHLGVHRPEHDRRRPDRQHPRHRLHLLHVRQRRQRPLALLAVRRVSLLELALLGGGGQLDLGGGELADVDVVEHGGVGGELEAALPPRGDDDGGDLRQGAPHQLLEPVPPRPGEEHDEPRRDGGGARAVPPRPAEVVLDVDEHGDGEQRAEADEEEEPVEEPHHLRLLAGVRLVELVGAEAGDARLEPAGAQRRQVERQVQHPHLRPRRALARRRPRRARRRPQPRRRRRDRQDRD</sequence>
<gene>
    <name evidence="2" type="ordered locus">Os08g0155550</name>
    <name evidence="2" type="ORF">OSNPB_080155550</name>
</gene>
<feature type="compositionally biased region" description="Basic and acidic residues" evidence="1">
    <location>
        <begin position="183"/>
        <end position="196"/>
    </location>
</feature>
<feature type="compositionally biased region" description="Basic and acidic residues" evidence="1">
    <location>
        <begin position="154"/>
        <end position="173"/>
    </location>
</feature>
<feature type="region of interest" description="Disordered" evidence="1">
    <location>
        <begin position="63"/>
        <end position="97"/>
    </location>
</feature>
<feature type="compositionally biased region" description="Basic residues" evidence="1">
    <location>
        <begin position="430"/>
        <end position="459"/>
    </location>
</feature>
<dbReference type="AlphaFoldDB" id="A0A0P0XC17"/>
<feature type="non-terminal residue" evidence="2">
    <location>
        <position position="1"/>
    </location>
</feature>
<feature type="compositionally biased region" description="Basic and acidic residues" evidence="1">
    <location>
        <begin position="341"/>
        <end position="353"/>
    </location>
</feature>
<feature type="compositionally biased region" description="Basic and acidic residues" evidence="1">
    <location>
        <begin position="69"/>
        <end position="88"/>
    </location>
</feature>
<keyword evidence="3" id="KW-1185">Reference proteome</keyword>
<feature type="region of interest" description="Disordered" evidence="1">
    <location>
        <begin position="308"/>
        <end position="392"/>
    </location>
</feature>
<feature type="compositionally biased region" description="Basic and acidic residues" evidence="1">
    <location>
        <begin position="225"/>
        <end position="247"/>
    </location>
</feature>
<dbReference type="eggNOG" id="ENOG502R47X">
    <property type="taxonomic scope" value="Eukaryota"/>
</dbReference>
<dbReference type="Gramene" id="Os08t0155550-00">
    <property type="protein sequence ID" value="Os08t0155550-00"/>
    <property type="gene ID" value="Os08g0155550"/>
</dbReference>
<proteinExistence type="predicted"/>
<dbReference type="EMBL" id="AP014964">
    <property type="protein sequence ID" value="BAT03886.1"/>
    <property type="molecule type" value="Genomic_DNA"/>
</dbReference>
<accession>A0A0P0XC17</accession>
<dbReference type="Proteomes" id="UP000059680">
    <property type="component" value="Chromosome 8"/>
</dbReference>
<dbReference type="InParanoid" id="A0A0P0XC17"/>
<reference evidence="3" key="1">
    <citation type="journal article" date="2005" name="Nature">
        <title>The map-based sequence of the rice genome.</title>
        <authorList>
            <consortium name="International rice genome sequencing project (IRGSP)"/>
            <person name="Matsumoto T."/>
            <person name="Wu J."/>
            <person name="Kanamori H."/>
            <person name="Katayose Y."/>
            <person name="Fujisawa M."/>
            <person name="Namiki N."/>
            <person name="Mizuno H."/>
            <person name="Yamamoto K."/>
            <person name="Antonio B.A."/>
            <person name="Baba T."/>
            <person name="Sakata K."/>
            <person name="Nagamura Y."/>
            <person name="Aoki H."/>
            <person name="Arikawa K."/>
            <person name="Arita K."/>
            <person name="Bito T."/>
            <person name="Chiden Y."/>
            <person name="Fujitsuka N."/>
            <person name="Fukunaka R."/>
            <person name="Hamada M."/>
            <person name="Harada C."/>
            <person name="Hayashi A."/>
            <person name="Hijishita S."/>
            <person name="Honda M."/>
            <person name="Hosokawa S."/>
            <person name="Ichikawa Y."/>
            <person name="Idonuma A."/>
            <person name="Iijima M."/>
            <person name="Ikeda M."/>
            <person name="Ikeno M."/>
            <person name="Ito K."/>
            <person name="Ito S."/>
            <person name="Ito T."/>
            <person name="Ito Y."/>
            <person name="Ito Y."/>
            <person name="Iwabuchi A."/>
            <person name="Kamiya K."/>
            <person name="Karasawa W."/>
            <person name="Kurita K."/>
            <person name="Katagiri S."/>
            <person name="Kikuta A."/>
            <person name="Kobayashi H."/>
            <person name="Kobayashi N."/>
            <person name="Machita K."/>
            <person name="Maehara T."/>
            <person name="Masukawa M."/>
            <person name="Mizubayashi T."/>
            <person name="Mukai Y."/>
            <person name="Nagasaki H."/>
            <person name="Nagata Y."/>
            <person name="Naito S."/>
            <person name="Nakashima M."/>
            <person name="Nakama Y."/>
            <person name="Nakamichi Y."/>
            <person name="Nakamura M."/>
            <person name="Meguro A."/>
            <person name="Negishi M."/>
            <person name="Ohta I."/>
            <person name="Ohta T."/>
            <person name="Okamoto M."/>
            <person name="Ono N."/>
            <person name="Saji S."/>
            <person name="Sakaguchi M."/>
            <person name="Sakai K."/>
            <person name="Shibata M."/>
            <person name="Shimokawa T."/>
            <person name="Song J."/>
            <person name="Takazaki Y."/>
            <person name="Terasawa K."/>
            <person name="Tsugane M."/>
            <person name="Tsuji K."/>
            <person name="Ueda S."/>
            <person name="Waki K."/>
            <person name="Yamagata H."/>
            <person name="Yamamoto M."/>
            <person name="Yamamoto S."/>
            <person name="Yamane H."/>
            <person name="Yoshiki S."/>
            <person name="Yoshihara R."/>
            <person name="Yukawa K."/>
            <person name="Zhong H."/>
            <person name="Yano M."/>
            <person name="Yuan Q."/>
            <person name="Ouyang S."/>
            <person name="Liu J."/>
            <person name="Jones K.M."/>
            <person name="Gansberger K."/>
            <person name="Moffat K."/>
            <person name="Hill J."/>
            <person name="Bera J."/>
            <person name="Fadrosh D."/>
            <person name="Jin S."/>
            <person name="Johri S."/>
            <person name="Kim M."/>
            <person name="Overton L."/>
            <person name="Reardon M."/>
            <person name="Tsitrin T."/>
            <person name="Vuong H."/>
            <person name="Weaver B."/>
            <person name="Ciecko A."/>
            <person name="Tallon L."/>
            <person name="Jackson J."/>
            <person name="Pai G."/>
            <person name="Aken S.V."/>
            <person name="Utterback T."/>
            <person name="Reidmuller S."/>
            <person name="Feldblyum T."/>
            <person name="Hsiao J."/>
            <person name="Zismann V."/>
            <person name="Iobst S."/>
            <person name="de Vazeille A.R."/>
            <person name="Buell C.R."/>
            <person name="Ying K."/>
            <person name="Li Y."/>
            <person name="Lu T."/>
            <person name="Huang Y."/>
            <person name="Zhao Q."/>
            <person name="Feng Q."/>
            <person name="Zhang L."/>
            <person name="Zhu J."/>
            <person name="Weng Q."/>
            <person name="Mu J."/>
            <person name="Lu Y."/>
            <person name="Fan D."/>
            <person name="Liu Y."/>
            <person name="Guan J."/>
            <person name="Zhang Y."/>
            <person name="Yu S."/>
            <person name="Liu X."/>
            <person name="Zhang Y."/>
            <person name="Hong G."/>
            <person name="Han B."/>
            <person name="Choisne N."/>
            <person name="Demange N."/>
            <person name="Orjeda G."/>
            <person name="Samain S."/>
            <person name="Cattolico L."/>
            <person name="Pelletier E."/>
            <person name="Couloux A."/>
            <person name="Segurens B."/>
            <person name="Wincker P."/>
            <person name="D'Hont A."/>
            <person name="Scarpelli C."/>
            <person name="Weissenbach J."/>
            <person name="Salanoubat M."/>
            <person name="Quetier F."/>
            <person name="Yu Y."/>
            <person name="Kim H.R."/>
            <person name="Rambo T."/>
            <person name="Currie J."/>
            <person name="Collura K."/>
            <person name="Luo M."/>
            <person name="Yang T."/>
            <person name="Ammiraju J.S.S."/>
            <person name="Engler F."/>
            <person name="Soderlund C."/>
            <person name="Wing R.A."/>
            <person name="Palmer L.E."/>
            <person name="de la Bastide M."/>
            <person name="Spiegel L."/>
            <person name="Nascimento L."/>
            <person name="Zutavern T."/>
            <person name="O'Shaughnessy A."/>
            <person name="Dike S."/>
            <person name="Dedhia N."/>
            <person name="Preston R."/>
            <person name="Balija V."/>
            <person name="McCombie W.R."/>
            <person name="Chow T."/>
            <person name="Chen H."/>
            <person name="Chung M."/>
            <person name="Chen C."/>
            <person name="Shaw J."/>
            <person name="Wu H."/>
            <person name="Hsiao K."/>
            <person name="Chao Y."/>
            <person name="Chu M."/>
            <person name="Cheng C."/>
            <person name="Hour A."/>
            <person name="Lee P."/>
            <person name="Lin S."/>
            <person name="Lin Y."/>
            <person name="Liou J."/>
            <person name="Liu S."/>
            <person name="Hsing Y."/>
            <person name="Raghuvanshi S."/>
            <person name="Mohanty A."/>
            <person name="Bharti A.K."/>
            <person name="Gaur A."/>
            <person name="Gupta V."/>
            <person name="Kumar D."/>
            <person name="Ravi V."/>
            <person name="Vij S."/>
            <person name="Kapur A."/>
            <person name="Khurana P."/>
            <person name="Khurana P."/>
            <person name="Khurana J.P."/>
            <person name="Tyagi A.K."/>
            <person name="Gaikwad K."/>
            <person name="Singh A."/>
            <person name="Dalal V."/>
            <person name="Srivastava S."/>
            <person name="Dixit A."/>
            <person name="Pal A.K."/>
            <person name="Ghazi I.A."/>
            <person name="Yadav M."/>
            <person name="Pandit A."/>
            <person name="Bhargava A."/>
            <person name="Sureshbabu K."/>
            <person name="Batra K."/>
            <person name="Sharma T.R."/>
            <person name="Mohapatra T."/>
            <person name="Singh N.K."/>
            <person name="Messing J."/>
            <person name="Nelson A.B."/>
            <person name="Fuks G."/>
            <person name="Kavchok S."/>
            <person name="Keizer G."/>
            <person name="Linton E."/>
            <person name="Llaca V."/>
            <person name="Song R."/>
            <person name="Tanyolac B."/>
            <person name="Young S."/>
            <person name="Ho-Il K."/>
            <person name="Hahn J.H."/>
            <person name="Sangsakoo G."/>
            <person name="Vanavichit A."/>
            <person name="de Mattos Luiz.A.T."/>
            <person name="Zimmer P.D."/>
            <person name="Malone G."/>
            <person name="Dellagostin O."/>
            <person name="de Oliveira A.C."/>
            <person name="Bevan M."/>
            <person name="Bancroft I."/>
            <person name="Minx P."/>
            <person name="Cordum H."/>
            <person name="Wilson R."/>
            <person name="Cheng Z."/>
            <person name="Jin W."/>
            <person name="Jiang J."/>
            <person name="Leong S.A."/>
            <person name="Iwama H."/>
            <person name="Gojobori T."/>
            <person name="Itoh T."/>
            <person name="Niimura Y."/>
            <person name="Fujii Y."/>
            <person name="Habara T."/>
            <person name="Sakai H."/>
            <person name="Sato Y."/>
            <person name="Wilson G."/>
            <person name="Kumar K."/>
            <person name="McCouch S."/>
            <person name="Juretic N."/>
            <person name="Hoen D."/>
            <person name="Wright S."/>
            <person name="Bruskiewich R."/>
            <person name="Bureau T."/>
            <person name="Miyao A."/>
            <person name="Hirochika H."/>
            <person name="Nishikawa T."/>
            <person name="Kadowaki K."/>
            <person name="Sugiura M."/>
            <person name="Burr B."/>
            <person name="Sasaki T."/>
        </authorList>
    </citation>
    <scope>NUCLEOTIDE SEQUENCE [LARGE SCALE GENOMIC DNA]</scope>
    <source>
        <strain evidence="3">cv. Nipponbare</strain>
    </source>
</reference>
<feature type="region of interest" description="Disordered" evidence="1">
    <location>
        <begin position="413"/>
        <end position="465"/>
    </location>
</feature>
<evidence type="ECO:0000256" key="1">
    <source>
        <dbReference type="SAM" id="MobiDB-lite"/>
    </source>
</evidence>
<feature type="region of interest" description="Disordered" evidence="1">
    <location>
        <begin position="146"/>
        <end position="208"/>
    </location>
</feature>
<dbReference type="PaxDb" id="39947-A0A0P0XC17"/>
<reference evidence="2 3" key="3">
    <citation type="journal article" date="2013" name="Rice">
        <title>Improvement of the Oryza sativa Nipponbare reference genome using next generation sequence and optical map data.</title>
        <authorList>
            <person name="Kawahara Y."/>
            <person name="de la Bastide M."/>
            <person name="Hamilton J.P."/>
            <person name="Kanamori H."/>
            <person name="McCombie W.R."/>
            <person name="Ouyang S."/>
            <person name="Schwartz D.C."/>
            <person name="Tanaka T."/>
            <person name="Wu J."/>
            <person name="Zhou S."/>
            <person name="Childs K.L."/>
            <person name="Davidson R.M."/>
            <person name="Lin H."/>
            <person name="Quesada-Ocampo L."/>
            <person name="Vaillancourt B."/>
            <person name="Sakai H."/>
            <person name="Lee S.S."/>
            <person name="Kim J."/>
            <person name="Numa H."/>
            <person name="Itoh T."/>
            <person name="Buell C.R."/>
            <person name="Matsumoto T."/>
        </authorList>
    </citation>
    <scope>NUCLEOTIDE SEQUENCE [LARGE SCALE GENOMIC DNA]</scope>
    <source>
        <strain evidence="3">cv. Nipponbare</strain>
    </source>
</reference>
<dbReference type="FunCoup" id="A0A0P0XC17">
    <property type="interactions" value="1"/>
</dbReference>
<feature type="region of interest" description="Disordered" evidence="1">
    <location>
        <begin position="222"/>
        <end position="250"/>
    </location>
</feature>
<reference evidence="2 3" key="2">
    <citation type="journal article" date="2013" name="Plant Cell Physiol.">
        <title>Rice Annotation Project Database (RAP-DB): an integrative and interactive database for rice genomics.</title>
        <authorList>
            <person name="Sakai H."/>
            <person name="Lee S.S."/>
            <person name="Tanaka T."/>
            <person name="Numa H."/>
            <person name="Kim J."/>
            <person name="Kawahara Y."/>
            <person name="Wakimoto H."/>
            <person name="Yang C.C."/>
            <person name="Iwamoto M."/>
            <person name="Abe T."/>
            <person name="Yamada Y."/>
            <person name="Muto A."/>
            <person name="Inokuchi H."/>
            <person name="Ikemura T."/>
            <person name="Matsumoto T."/>
            <person name="Sasaki T."/>
            <person name="Itoh T."/>
        </authorList>
    </citation>
    <scope>NUCLEOTIDE SEQUENCE [LARGE SCALE GENOMIC DNA]</scope>
    <source>
        <strain evidence="3">cv. Nipponbare</strain>
    </source>
</reference>
<evidence type="ECO:0000313" key="2">
    <source>
        <dbReference type="EMBL" id="BAT03886.1"/>
    </source>
</evidence>
<name>A0A0P0XC17_ORYSJ</name>
<protein>
    <submittedName>
        <fullName evidence="2">Os08g0155550 protein</fullName>
    </submittedName>
</protein>